<dbReference type="Gramene" id="HORVU.MOREX.r2.6HG0522450.1">
    <property type="protein sequence ID" value="HORVU.MOREX.r2.6HG0522450.1"/>
    <property type="gene ID" value="HORVU.MOREX.r2.6HG0522450"/>
</dbReference>
<reference evidence="2" key="3">
    <citation type="submission" date="2022-01" db="UniProtKB">
        <authorList>
            <consortium name="EnsemblPlants"/>
        </authorList>
    </citation>
    <scope>IDENTIFICATION</scope>
    <source>
        <strain evidence="2">subsp. vulgare</strain>
    </source>
</reference>
<dbReference type="PANTHER" id="PTHR36549:SF3">
    <property type="entry name" value="LYSINE-RICH ARABINOGALACTAN PROTEIN 19"/>
    <property type="match status" value="1"/>
</dbReference>
<reference evidence="2" key="2">
    <citation type="submission" date="2020-10" db="EMBL/GenBank/DDBJ databases">
        <authorList>
            <person name="Scholz U."/>
            <person name="Mascher M."/>
            <person name="Fiebig A."/>
        </authorList>
    </citation>
    <scope>NUCLEOTIDE SEQUENCE [LARGE SCALE GENOMIC DNA]</scope>
    <source>
        <strain evidence="2">cv. Morex</strain>
    </source>
</reference>
<dbReference type="Gramene" id="HORVU.MOREX.r3.6HG0629410.1">
    <property type="protein sequence ID" value="HORVU.MOREX.r3.6HG0629410.1"/>
    <property type="gene ID" value="HORVU.MOREX.r3.6HG0629410"/>
</dbReference>
<dbReference type="GO" id="GO:0005886">
    <property type="term" value="C:plasma membrane"/>
    <property type="evidence" value="ECO:0007669"/>
    <property type="project" value="InterPro"/>
</dbReference>
<reference evidence="3" key="1">
    <citation type="journal article" date="2012" name="Nature">
        <title>A physical, genetic and functional sequence assembly of the barley genome.</title>
        <authorList>
            <consortium name="The International Barley Genome Sequencing Consortium"/>
            <person name="Mayer K.F."/>
            <person name="Waugh R."/>
            <person name="Brown J.W."/>
            <person name="Schulman A."/>
            <person name="Langridge P."/>
            <person name="Platzer M."/>
            <person name="Fincher G.B."/>
            <person name="Muehlbauer G.J."/>
            <person name="Sato K."/>
            <person name="Close T.J."/>
            <person name="Wise R.P."/>
            <person name="Stein N."/>
        </authorList>
    </citation>
    <scope>NUCLEOTIDE SEQUENCE [LARGE SCALE GENOMIC DNA]</scope>
    <source>
        <strain evidence="3">cv. Morex</strain>
    </source>
</reference>
<dbReference type="AlphaFoldDB" id="A0A8I7BHT0"/>
<feature type="compositionally biased region" description="Pro residues" evidence="1">
    <location>
        <begin position="39"/>
        <end position="53"/>
    </location>
</feature>
<dbReference type="Proteomes" id="UP000011116">
    <property type="component" value="Chromosome 6H"/>
</dbReference>
<evidence type="ECO:0000313" key="3">
    <source>
        <dbReference type="Proteomes" id="UP000011116"/>
    </source>
</evidence>
<accession>A0A8I7BHT0</accession>
<dbReference type="OMA" id="XPVEAPA"/>
<feature type="compositionally biased region" description="Basic residues" evidence="1">
    <location>
        <begin position="21"/>
        <end position="37"/>
    </location>
</feature>
<feature type="compositionally biased region" description="Pro residues" evidence="1">
    <location>
        <begin position="1"/>
        <end position="18"/>
    </location>
</feature>
<feature type="region of interest" description="Disordered" evidence="1">
    <location>
        <begin position="1"/>
        <end position="76"/>
    </location>
</feature>
<evidence type="ECO:0000256" key="1">
    <source>
        <dbReference type="SAM" id="MobiDB-lite"/>
    </source>
</evidence>
<dbReference type="InterPro" id="IPR038793">
    <property type="entry name" value="AGP19"/>
</dbReference>
<protein>
    <submittedName>
        <fullName evidence="2">Uncharacterized protein</fullName>
    </submittedName>
</protein>
<organism evidence="2 3">
    <name type="scientific">Hordeum vulgare subsp. vulgare</name>
    <name type="common">Domesticated barley</name>
    <dbReference type="NCBI Taxonomy" id="112509"/>
    <lineage>
        <taxon>Eukaryota</taxon>
        <taxon>Viridiplantae</taxon>
        <taxon>Streptophyta</taxon>
        <taxon>Embryophyta</taxon>
        <taxon>Tracheophyta</taxon>
        <taxon>Spermatophyta</taxon>
        <taxon>Magnoliopsida</taxon>
        <taxon>Liliopsida</taxon>
        <taxon>Poales</taxon>
        <taxon>Poaceae</taxon>
        <taxon>BOP clade</taxon>
        <taxon>Pooideae</taxon>
        <taxon>Triticodae</taxon>
        <taxon>Triticeae</taxon>
        <taxon>Hordeinae</taxon>
        <taxon>Hordeum</taxon>
    </lineage>
</organism>
<dbReference type="PANTHER" id="PTHR36549">
    <property type="entry name" value="LYSINE-RICH ARABINOGALACTAN PROTEIN 19"/>
    <property type="match status" value="1"/>
</dbReference>
<proteinExistence type="predicted"/>
<sequence length="99" mass="10140">MATPPPVAEAPAVLPPAKAPSKSKNKHKRKRSGKKKSPAPAPEPCSPPAPIAPEPTTVEDVSGPAPSANDLSGSGRQYGRWGIVVQTAAMAALLLSLAW</sequence>
<keyword evidence="3" id="KW-1185">Reference proteome</keyword>
<dbReference type="EnsemblPlants" id="HORVU.MOREX.r3.6HG0629410.1">
    <property type="protein sequence ID" value="HORVU.MOREX.r3.6HG0629410.1"/>
    <property type="gene ID" value="HORVU.MOREX.r3.6HG0629410"/>
</dbReference>
<name>A0A8I7BHT0_HORVV</name>
<evidence type="ECO:0000313" key="2">
    <source>
        <dbReference type="EnsemblPlants" id="HORVU.MOREX.r3.6HG0629410.1"/>
    </source>
</evidence>